<dbReference type="AlphaFoldDB" id="A0A7W8VCL2"/>
<proteinExistence type="predicted"/>
<dbReference type="RefSeq" id="WP_184390889.1">
    <property type="nucleotide sequence ID" value="NZ_JACHDB010000001.1"/>
</dbReference>
<sequence>MRAARDAIGRTASGRPWVNRGFAAGAAGAAALWGGGRRLGGWWRKRCEDNLNRYAPEPERQDRVPEQDAPRGDGEPGPGGAPETPNGRPDPRPENTSPHGGPNRGGSMAGLPMAAVAADMNAAAARYAPDDMWEVVRESKEWPDVPRYVALSVRSYAQRLEGDYPINQAVTDKLHELYQALAGCASIAEEIEPLLRKAHEADIDRKENARRGEEKWNV</sequence>
<evidence type="ECO:0000313" key="2">
    <source>
        <dbReference type="EMBL" id="MBB5431322.1"/>
    </source>
</evidence>
<comment type="caution">
    <text evidence="2">The sequence shown here is derived from an EMBL/GenBank/DDBJ whole genome shotgun (WGS) entry which is preliminary data.</text>
</comment>
<name>A0A7W8VCL2_9ACTN</name>
<dbReference type="EMBL" id="JACHDB010000001">
    <property type="protein sequence ID" value="MBB5431322.1"/>
    <property type="molecule type" value="Genomic_DNA"/>
</dbReference>
<reference evidence="2 3" key="1">
    <citation type="submission" date="2020-08" db="EMBL/GenBank/DDBJ databases">
        <title>Sequencing the genomes of 1000 actinobacteria strains.</title>
        <authorList>
            <person name="Klenk H.-P."/>
        </authorList>
    </citation>
    <scope>NUCLEOTIDE SEQUENCE [LARGE SCALE GENOMIC DNA]</scope>
    <source>
        <strain evidence="2 3">DSM 44551</strain>
    </source>
</reference>
<evidence type="ECO:0000256" key="1">
    <source>
        <dbReference type="SAM" id="MobiDB-lite"/>
    </source>
</evidence>
<feature type="region of interest" description="Disordered" evidence="1">
    <location>
        <begin position="52"/>
        <end position="110"/>
    </location>
</feature>
<gene>
    <name evidence="2" type="ORF">HDA36_001406</name>
</gene>
<feature type="compositionally biased region" description="Basic and acidic residues" evidence="1">
    <location>
        <begin position="52"/>
        <end position="74"/>
    </location>
</feature>
<dbReference type="Proteomes" id="UP000572635">
    <property type="component" value="Unassembled WGS sequence"/>
</dbReference>
<protein>
    <submittedName>
        <fullName evidence="2">Uncharacterized protein</fullName>
    </submittedName>
</protein>
<evidence type="ECO:0000313" key="3">
    <source>
        <dbReference type="Proteomes" id="UP000572635"/>
    </source>
</evidence>
<keyword evidence="3" id="KW-1185">Reference proteome</keyword>
<accession>A0A7W8VCL2</accession>
<organism evidence="2 3">
    <name type="scientific">Nocardiopsis composta</name>
    <dbReference type="NCBI Taxonomy" id="157465"/>
    <lineage>
        <taxon>Bacteria</taxon>
        <taxon>Bacillati</taxon>
        <taxon>Actinomycetota</taxon>
        <taxon>Actinomycetes</taxon>
        <taxon>Streptosporangiales</taxon>
        <taxon>Nocardiopsidaceae</taxon>
        <taxon>Nocardiopsis</taxon>
    </lineage>
</organism>